<evidence type="ECO:0000256" key="2">
    <source>
        <dbReference type="SAM" id="SignalP"/>
    </source>
</evidence>
<comment type="caution">
    <text evidence="3">The sequence shown here is derived from an EMBL/GenBank/DDBJ whole genome shotgun (WGS) entry which is preliminary data.</text>
</comment>
<reference evidence="3 4" key="1">
    <citation type="journal article" date="2011" name="ISME J.">
        <title>Community ecology of hot spring cyanobacterial mats: predominant populations and their functional potential.</title>
        <authorList>
            <person name="Klatt C.G."/>
            <person name="Wood J.M."/>
            <person name="Rusch D.B."/>
            <person name="Bateson M.M."/>
            <person name="Hamamura N."/>
            <person name="Heidelberg J.F."/>
            <person name="Grossman A.R."/>
            <person name="Bhaya D."/>
            <person name="Cohan F.M."/>
            <person name="Kuhl M."/>
            <person name="Bryant D.A."/>
            <person name="Ward D.M."/>
        </authorList>
    </citation>
    <scope>NUCLEOTIDE SEQUENCE [LARGE SCALE GENOMIC DNA]</scope>
    <source>
        <strain evidence="3">OS</strain>
    </source>
</reference>
<organism evidence="3 4">
    <name type="scientific">Candidatus Thermochlorobacter aerophilus</name>
    <dbReference type="NCBI Taxonomy" id="1868324"/>
    <lineage>
        <taxon>Bacteria</taxon>
        <taxon>Pseudomonadati</taxon>
        <taxon>Chlorobiota</taxon>
        <taxon>Chlorobiia</taxon>
        <taxon>Chlorobiales</taxon>
        <taxon>Candidatus Thermochlorobacteriaceae</taxon>
        <taxon>Candidatus Thermochlorobacter</taxon>
    </lineage>
</organism>
<gene>
    <name evidence="3" type="ORF">D0433_11800</name>
</gene>
<feature type="signal peptide" evidence="2">
    <location>
        <begin position="1"/>
        <end position="23"/>
    </location>
</feature>
<keyword evidence="1" id="KW-0812">Transmembrane</keyword>
<proteinExistence type="predicted"/>
<name>A0A395LXZ6_9BACT</name>
<protein>
    <recommendedName>
        <fullName evidence="5">Protein BatD</fullName>
    </recommendedName>
</protein>
<evidence type="ECO:0008006" key="5">
    <source>
        <dbReference type="Google" id="ProtNLM"/>
    </source>
</evidence>
<evidence type="ECO:0000256" key="1">
    <source>
        <dbReference type="SAM" id="Phobius"/>
    </source>
</evidence>
<dbReference type="AlphaFoldDB" id="A0A395LXZ6"/>
<dbReference type="Proteomes" id="UP000266389">
    <property type="component" value="Unassembled WGS sequence"/>
</dbReference>
<feature type="transmembrane region" description="Helical" evidence="1">
    <location>
        <begin position="157"/>
        <end position="178"/>
    </location>
</feature>
<keyword evidence="2" id="KW-0732">Signal</keyword>
<dbReference type="EMBL" id="PHFL01000067">
    <property type="protein sequence ID" value="RFM23341.1"/>
    <property type="molecule type" value="Genomic_DNA"/>
</dbReference>
<evidence type="ECO:0000313" key="4">
    <source>
        <dbReference type="Proteomes" id="UP000266389"/>
    </source>
</evidence>
<keyword evidence="1" id="KW-0472">Membrane</keyword>
<accession>A0A395LXZ6</accession>
<sequence length="319" mass="36586">MKKSGWFWLCLAISFTQALSLQAQQPVATLSVEPDTCTIGDDIFYTISVLKKPSIRLQYPSLNDSASFQPFEIRQMQTLPAETQEKMTLEKIRYKLTIFDTGMHYLPPIRLVYTDQETQQQDSLTLESRSVYVRSVLDTARKDIVDIKPVRSVPIPLWVYFAGGGLLVLLAVGIYLLVKYLRTRPKLVEPVSVAPTLTPFEIANEKLKLLENYALQSQSDFKAYYTALSNTVREFLEQHYGFPAMEQLTSEIDAVMQARRPKEEAERIRVLLEEADLVKFAKFQPEVWRAREMLRLAFQIIEVGKPKEPDAVKEKNANV</sequence>
<feature type="chain" id="PRO_5017404841" description="Protein BatD" evidence="2">
    <location>
        <begin position="24"/>
        <end position="319"/>
    </location>
</feature>
<keyword evidence="1" id="KW-1133">Transmembrane helix</keyword>
<evidence type="ECO:0000313" key="3">
    <source>
        <dbReference type="EMBL" id="RFM23341.1"/>
    </source>
</evidence>